<dbReference type="GO" id="GO:0042254">
    <property type="term" value="P:ribosome biogenesis"/>
    <property type="evidence" value="ECO:0007669"/>
    <property type="project" value="TreeGrafter"/>
</dbReference>
<evidence type="ECO:0000256" key="3">
    <source>
        <dbReference type="ARBA" id="ARBA00022574"/>
    </source>
</evidence>
<dbReference type="SUPFAM" id="SSF50978">
    <property type="entry name" value="WD40 repeat-like"/>
    <property type="match status" value="1"/>
</dbReference>
<dbReference type="EMBL" id="LNRQ01000003">
    <property type="protein sequence ID" value="KZN03221.1"/>
    <property type="molecule type" value="Genomic_DNA"/>
</dbReference>
<evidence type="ECO:0000256" key="7">
    <source>
        <dbReference type="SAM" id="MobiDB-lite"/>
    </source>
</evidence>
<dbReference type="Pfam" id="PF12265">
    <property type="entry name" value="CAF1C_H4-bd"/>
    <property type="match status" value="1"/>
</dbReference>
<dbReference type="Pfam" id="PF00400">
    <property type="entry name" value="WD40"/>
    <property type="match status" value="3"/>
</dbReference>
<dbReference type="OrthoDB" id="2161379at2759"/>
<proteinExistence type="inferred from homology"/>
<dbReference type="InterPro" id="IPR015943">
    <property type="entry name" value="WD40/YVTN_repeat-like_dom_sf"/>
</dbReference>
<feature type="compositionally biased region" description="Basic residues" evidence="7">
    <location>
        <begin position="1"/>
        <end position="17"/>
    </location>
</feature>
<dbReference type="PROSITE" id="PS50294">
    <property type="entry name" value="WD_REPEATS_REGION"/>
    <property type="match status" value="2"/>
</dbReference>
<feature type="domain" description="Histone-binding protein RBBP4-like N-terminal" evidence="8">
    <location>
        <begin position="49"/>
        <end position="115"/>
    </location>
</feature>
<feature type="repeat" description="WD" evidence="6">
    <location>
        <begin position="315"/>
        <end position="350"/>
    </location>
</feature>
<dbReference type="InterPro" id="IPR022052">
    <property type="entry name" value="Histone-bd_RBBP4-like_N"/>
</dbReference>
<dbReference type="InterPro" id="IPR051972">
    <property type="entry name" value="Glutamate-rich_WD_repeat"/>
</dbReference>
<dbReference type="PANTHER" id="PTHR45903">
    <property type="entry name" value="GLUTAMATE-RICH WD REPEAT-CONTAINING PROTEIN 1"/>
    <property type="match status" value="1"/>
</dbReference>
<dbReference type="GO" id="GO:0005730">
    <property type="term" value="C:nucleolus"/>
    <property type="evidence" value="ECO:0007669"/>
    <property type="project" value="TreeGrafter"/>
</dbReference>
<comment type="subcellular location">
    <subcellularLocation>
        <location evidence="1">Nucleus</location>
    </subcellularLocation>
</comment>
<sequence length="479" mass="52762">MVRSIKNPKKAKRKNKGSKSGEGASSSSSVPELPAKVWRPGVDKLEEGEELQCDVSAYDSLHAFNIGWPCLSFDVVRDTLGLVRTEFPHTMYCVAGTQAEKAAWNYIGIFKVSNISGKRRALVPKADANDTDMDSENTDSDEDDEDEENVGSKTPVLQLRKVAHEGGVNRIRAMTQNPHICASWGDNGHVQVWDFSSHLNALAESENDVNRGASTVSNHAPLAKFLHKDEGYALDWNPLVPGRLVSGDCKNFIHLWEPTSDSTWNIDPKPFVGHTASVEDLQWSPTEPFVFASCSVDKTIAIWDTRLGKSPATSIKAHNADVNVISWNRLASCMLASGSDDGAISIFDLRLLKEGDSVVAHFEYHKHPVTSIEWSPHEASTLAACSADNQLTVWDLSLERDEEEEAEFKAKIREQVNAPSDLPPQLLFVHQGQKDLKELHWHNQIPGMIVSTAADGFNILMPSNIETPLPENAPPADDA</sequence>
<feature type="region of interest" description="Disordered" evidence="7">
    <location>
        <begin position="123"/>
        <end position="152"/>
    </location>
</feature>
<comment type="similarity">
    <text evidence="2">Belongs to the WD repeat RBAP46/RBAP48/MSI1 family.</text>
</comment>
<accession>A0A166C356</accession>
<evidence type="ECO:0000256" key="6">
    <source>
        <dbReference type="PROSITE-ProRule" id="PRU00221"/>
    </source>
</evidence>
<dbReference type="GO" id="GO:1900035">
    <property type="term" value="P:negative regulation of cellular response to heat"/>
    <property type="evidence" value="ECO:0007669"/>
    <property type="project" value="EnsemblPlants"/>
</dbReference>
<keyword evidence="11" id="KW-1185">Reference proteome</keyword>
<dbReference type="Proteomes" id="UP000077755">
    <property type="component" value="Chromosome 3"/>
</dbReference>
<reference evidence="9" key="1">
    <citation type="journal article" date="2016" name="Nat. Genet.">
        <title>A high-quality carrot genome assembly provides new insights into carotenoid accumulation and asterid genome evolution.</title>
        <authorList>
            <person name="Iorizzo M."/>
            <person name="Ellison S."/>
            <person name="Senalik D."/>
            <person name="Zeng P."/>
            <person name="Satapoomin P."/>
            <person name="Huang J."/>
            <person name="Bowman M."/>
            <person name="Iovene M."/>
            <person name="Sanseverino W."/>
            <person name="Cavagnaro P."/>
            <person name="Yildiz M."/>
            <person name="Macko-Podgorni A."/>
            <person name="Moranska E."/>
            <person name="Grzebelus E."/>
            <person name="Grzebelus D."/>
            <person name="Ashrafi H."/>
            <person name="Zheng Z."/>
            <person name="Cheng S."/>
            <person name="Spooner D."/>
            <person name="Van Deynze A."/>
            <person name="Simon P."/>
        </authorList>
    </citation>
    <scope>NUCLEOTIDE SEQUENCE [LARGE SCALE GENOMIC DNA]</scope>
    <source>
        <tissue evidence="9">Leaf</tissue>
    </source>
</reference>
<dbReference type="GO" id="GO:0009408">
    <property type="term" value="P:response to heat"/>
    <property type="evidence" value="ECO:0007669"/>
    <property type="project" value="EnsemblPlants"/>
</dbReference>
<evidence type="ECO:0000313" key="11">
    <source>
        <dbReference type="Proteomes" id="UP000077755"/>
    </source>
</evidence>
<evidence type="ECO:0000259" key="8">
    <source>
        <dbReference type="Pfam" id="PF12265"/>
    </source>
</evidence>
<feature type="repeat" description="WD" evidence="6">
    <location>
        <begin position="362"/>
        <end position="404"/>
    </location>
</feature>
<keyword evidence="3 6" id="KW-0853">WD repeat</keyword>
<reference evidence="10" key="2">
    <citation type="submission" date="2022-03" db="EMBL/GenBank/DDBJ databases">
        <title>Draft title - Genomic analysis of global carrot germplasm unveils the trajectory of domestication and the origin of high carotenoid orange carrot.</title>
        <authorList>
            <person name="Iorizzo M."/>
            <person name="Ellison S."/>
            <person name="Senalik D."/>
            <person name="Macko-Podgorni A."/>
            <person name="Grzebelus D."/>
            <person name="Bostan H."/>
            <person name="Rolling W."/>
            <person name="Curaba J."/>
            <person name="Simon P."/>
        </authorList>
    </citation>
    <scope>NUCLEOTIDE SEQUENCE</scope>
    <source>
        <tissue evidence="10">Leaf</tissue>
    </source>
</reference>
<dbReference type="KEGG" id="dcr:108210561"/>
<feature type="repeat" description="WD" evidence="6">
    <location>
        <begin position="271"/>
        <end position="313"/>
    </location>
</feature>
<evidence type="ECO:0000256" key="1">
    <source>
        <dbReference type="ARBA" id="ARBA00004123"/>
    </source>
</evidence>
<dbReference type="PROSITE" id="PS50082">
    <property type="entry name" value="WD_REPEATS_2"/>
    <property type="match status" value="3"/>
</dbReference>
<gene>
    <name evidence="9" type="ORF">DCAR_011977</name>
    <name evidence="10" type="ORF">DCAR_0313544</name>
</gene>
<name>A0A166C356_DAUCS</name>
<dbReference type="PANTHER" id="PTHR45903:SF1">
    <property type="entry name" value="GLUTAMATE-RICH WD REPEAT-CONTAINING PROTEIN 1"/>
    <property type="match status" value="1"/>
</dbReference>
<organism evidence="9">
    <name type="scientific">Daucus carota subsp. sativus</name>
    <name type="common">Carrot</name>
    <dbReference type="NCBI Taxonomy" id="79200"/>
    <lineage>
        <taxon>Eukaryota</taxon>
        <taxon>Viridiplantae</taxon>
        <taxon>Streptophyta</taxon>
        <taxon>Embryophyta</taxon>
        <taxon>Tracheophyta</taxon>
        <taxon>Spermatophyta</taxon>
        <taxon>Magnoliopsida</taxon>
        <taxon>eudicotyledons</taxon>
        <taxon>Gunneridae</taxon>
        <taxon>Pentapetalae</taxon>
        <taxon>asterids</taxon>
        <taxon>campanulids</taxon>
        <taxon>Apiales</taxon>
        <taxon>Apiaceae</taxon>
        <taxon>Apioideae</taxon>
        <taxon>Scandiceae</taxon>
        <taxon>Daucinae</taxon>
        <taxon>Daucus</taxon>
        <taxon>Daucus sect. Daucus</taxon>
    </lineage>
</organism>
<dbReference type="AlphaFoldDB" id="A0A166C356"/>
<protein>
    <recommendedName>
        <fullName evidence="8">Histone-binding protein RBBP4-like N-terminal domain-containing protein</fullName>
    </recommendedName>
</protein>
<dbReference type="SMART" id="SM00320">
    <property type="entry name" value="WD40"/>
    <property type="match status" value="5"/>
</dbReference>
<dbReference type="STRING" id="79200.A0A166C356"/>
<dbReference type="Gramene" id="KZN03221">
    <property type="protein sequence ID" value="KZN03221"/>
    <property type="gene ID" value="DCAR_011977"/>
</dbReference>
<evidence type="ECO:0000256" key="2">
    <source>
        <dbReference type="ARBA" id="ARBA00009341"/>
    </source>
</evidence>
<feature type="compositionally biased region" description="Acidic residues" evidence="7">
    <location>
        <begin position="129"/>
        <end position="149"/>
    </location>
</feature>
<dbReference type="InterPro" id="IPR019775">
    <property type="entry name" value="WD40_repeat_CS"/>
</dbReference>
<evidence type="ECO:0000256" key="5">
    <source>
        <dbReference type="ARBA" id="ARBA00023242"/>
    </source>
</evidence>
<evidence type="ECO:0000256" key="4">
    <source>
        <dbReference type="ARBA" id="ARBA00022737"/>
    </source>
</evidence>
<evidence type="ECO:0000313" key="9">
    <source>
        <dbReference type="EMBL" id="KZN03221.1"/>
    </source>
</evidence>
<keyword evidence="5" id="KW-0539">Nucleus</keyword>
<dbReference type="OMA" id="RHWKPNA"/>
<dbReference type="InterPro" id="IPR001680">
    <property type="entry name" value="WD40_rpt"/>
</dbReference>
<dbReference type="EMBL" id="CP093345">
    <property type="protein sequence ID" value="WOG94251.1"/>
    <property type="molecule type" value="Genomic_DNA"/>
</dbReference>
<dbReference type="InterPro" id="IPR036322">
    <property type="entry name" value="WD40_repeat_dom_sf"/>
</dbReference>
<dbReference type="Gene3D" id="2.130.10.10">
    <property type="entry name" value="YVTN repeat-like/Quinoprotein amine dehydrogenase"/>
    <property type="match status" value="1"/>
</dbReference>
<dbReference type="PROSITE" id="PS00678">
    <property type="entry name" value="WD_REPEATS_1"/>
    <property type="match status" value="1"/>
</dbReference>
<keyword evidence="4" id="KW-0677">Repeat</keyword>
<evidence type="ECO:0000313" key="10">
    <source>
        <dbReference type="EMBL" id="WOG94251.1"/>
    </source>
</evidence>
<feature type="region of interest" description="Disordered" evidence="7">
    <location>
        <begin position="1"/>
        <end position="33"/>
    </location>
</feature>